<dbReference type="InterPro" id="IPR052345">
    <property type="entry name" value="Rad_response_metalloprotease"/>
</dbReference>
<keyword evidence="3" id="KW-1185">Reference proteome</keyword>
<accession>A0A545T7A8</accession>
<proteinExistence type="predicted"/>
<feature type="domain" description="IrrE N-terminal-like" evidence="1">
    <location>
        <begin position="77"/>
        <end position="180"/>
    </location>
</feature>
<name>A0A545T7A8_9GAMM</name>
<dbReference type="Pfam" id="PF06114">
    <property type="entry name" value="Peptidase_M78"/>
    <property type="match status" value="1"/>
</dbReference>
<reference evidence="2 3" key="1">
    <citation type="submission" date="2019-06" db="EMBL/GenBank/DDBJ databases">
        <title>Draft genome of Aliikangiella marina GYP-15.</title>
        <authorList>
            <person name="Wang G."/>
        </authorList>
    </citation>
    <scope>NUCLEOTIDE SEQUENCE [LARGE SCALE GENOMIC DNA]</scope>
    <source>
        <strain evidence="2 3">GYP-15</strain>
    </source>
</reference>
<dbReference type="OrthoDB" id="9794834at2"/>
<dbReference type="PANTHER" id="PTHR43236:SF2">
    <property type="entry name" value="BLL0069 PROTEIN"/>
    <property type="match status" value="1"/>
</dbReference>
<evidence type="ECO:0000313" key="2">
    <source>
        <dbReference type="EMBL" id="TQV73107.1"/>
    </source>
</evidence>
<dbReference type="PANTHER" id="PTHR43236">
    <property type="entry name" value="ANTITOXIN HIGA1"/>
    <property type="match status" value="1"/>
</dbReference>
<dbReference type="Gene3D" id="1.10.10.2910">
    <property type="match status" value="1"/>
</dbReference>
<sequence>MEQKVVPDKKSPQKEANRVTKFLDLGLNGTDRFPVDVEKVALELTPEFNRDPITAVTGNSIGNSVDGMLVKHPTKDEWAIFYNTDVVHPGRTNFTKAHELGHYMVHRQSLSKTKFQCGEKDMLDENQQGIDIEAEANAFAANLLMPNNDFRAQADGQKFSIDLMQHCADRYGVSLTAAVLKWLDFTKKRAIGLLSEEGFMHWSKSSGSAYSSGRYFATKQDCVEVPEFSLAAQEQYSTEARNGVKHGPGIWFPNEEVIEHSIYSEEYGKTLTILVLGDAGGYSDPDDFNEDDELLTDSYTNFINNGQNPY</sequence>
<protein>
    <submittedName>
        <fullName evidence="2">ImmA/IrrE family metallo-endopeptidase</fullName>
    </submittedName>
</protein>
<dbReference type="InterPro" id="IPR010359">
    <property type="entry name" value="IrrE_HExxH"/>
</dbReference>
<organism evidence="2 3">
    <name type="scientific">Aliikangiella marina</name>
    <dbReference type="NCBI Taxonomy" id="1712262"/>
    <lineage>
        <taxon>Bacteria</taxon>
        <taxon>Pseudomonadati</taxon>
        <taxon>Pseudomonadota</taxon>
        <taxon>Gammaproteobacteria</taxon>
        <taxon>Oceanospirillales</taxon>
        <taxon>Pleioneaceae</taxon>
        <taxon>Aliikangiella</taxon>
    </lineage>
</organism>
<dbReference type="EMBL" id="VIKR01000004">
    <property type="protein sequence ID" value="TQV73107.1"/>
    <property type="molecule type" value="Genomic_DNA"/>
</dbReference>
<comment type="caution">
    <text evidence="2">The sequence shown here is derived from an EMBL/GenBank/DDBJ whole genome shotgun (WGS) entry which is preliminary data.</text>
</comment>
<dbReference type="AlphaFoldDB" id="A0A545T7A8"/>
<gene>
    <name evidence="2" type="ORF">FLL45_16775</name>
</gene>
<dbReference type="Proteomes" id="UP000317839">
    <property type="component" value="Unassembled WGS sequence"/>
</dbReference>
<evidence type="ECO:0000259" key="1">
    <source>
        <dbReference type="Pfam" id="PF06114"/>
    </source>
</evidence>
<evidence type="ECO:0000313" key="3">
    <source>
        <dbReference type="Proteomes" id="UP000317839"/>
    </source>
</evidence>